<reference evidence="3 4" key="1">
    <citation type="submission" date="2018-04" db="EMBL/GenBank/DDBJ databases">
        <title>Denitrifier Microvirgula.</title>
        <authorList>
            <person name="Anderson E."/>
            <person name="Jang J."/>
            <person name="Ishii S."/>
        </authorList>
    </citation>
    <scope>NUCLEOTIDE SEQUENCE [LARGE SCALE GENOMIC DNA]</scope>
    <source>
        <strain evidence="3 4">BE2.4</strain>
    </source>
</reference>
<organism evidence="3 4">
    <name type="scientific">Microvirgula aerodenitrificans</name>
    <dbReference type="NCBI Taxonomy" id="57480"/>
    <lineage>
        <taxon>Bacteria</taxon>
        <taxon>Pseudomonadati</taxon>
        <taxon>Pseudomonadota</taxon>
        <taxon>Betaproteobacteria</taxon>
        <taxon>Neisseriales</taxon>
        <taxon>Aquaspirillaceae</taxon>
        <taxon>Microvirgula</taxon>
    </lineage>
</organism>
<sequence length="835" mass="84902">MSKDIALGILIGGAVSSTLGAAVGKTTGLISGLKAKAEDARGLQALIGRTQQLQREYSETFKSGGKGVDSLRRQIDQHNAALKKAGIDVGALDRSYAKLGRTVKGIQWQTAGIGNMQEGAKLGRTAVTGLGMAAMPTKASGDYQSEIRDIAIKGGIAGQGEEQELDRLVRAAAARQKVNQSELARSVNGLVTQGMDWKEATGYGDLLGELTVGQKMDAGDAAQLIYAFKENGVKQSEMRKVMGEIAVAGDLGAFESDKMAKFLPELMATVGGMGMKGQEAARYLAASLQAQIKLTGNADSAANNLKNLLSKIISPESNKKFADAGIDLQGSMEQTMRAHGDGPIAAFIRLAEHLATKGDKTRAKKIEALKAKVKNSQGDKKAEEEALSAYMQAAGLGEVISDMQARSAALAQIKYADQIQSDLDKIKATDGGAKLAKDKSARDQTSNRKWEMAASEFSGAMISLGDAIRPVTDAAADLAAGALHLGSSLMQDKPWLGLAAVAGGLGTLAWSGKKIVTGGTQWVAGKAMERFGLKLPTDKPGRGGLSIPGVDGKGPGSAAGAQRVFVTNWPGGGISGGDGPDAGGKGKPGARAGRAGRFGRLGSALGRAGGFLGRNAGGILAAGTAAYQVYDTYANARTGKEKGAGYGSAAGSLAGGLAGAKLGAIAGTLAGPIGMAIGGVLGGAIGTFAGSKLGSTVGEKIATAEHKAPAGGPRLGNAIGGRTVVAETIPVAGVRPVPAVVVPPKLVAPARAVPPVAPTTVAATAAGLPASRPASSGAPVSKTQQFVFKPVIQITVKGDVKDPAQVAASLAPYLKRIFDGWQQQAGRSAMFDPVG</sequence>
<dbReference type="InterPro" id="IPR010090">
    <property type="entry name" value="Phage_tape_meas"/>
</dbReference>
<dbReference type="Proteomes" id="UP000244173">
    <property type="component" value="Chromosome"/>
</dbReference>
<feature type="domain" description="Phage tail tape measure protein" evidence="2">
    <location>
        <begin position="174"/>
        <end position="369"/>
    </location>
</feature>
<evidence type="ECO:0000256" key="1">
    <source>
        <dbReference type="SAM" id="MobiDB-lite"/>
    </source>
</evidence>
<dbReference type="EMBL" id="CP028519">
    <property type="protein sequence ID" value="AVY95691.1"/>
    <property type="molecule type" value="Genomic_DNA"/>
</dbReference>
<keyword evidence="4" id="KW-1185">Reference proteome</keyword>
<proteinExistence type="predicted"/>
<dbReference type="KEGG" id="maer:DAI18_17815"/>
<evidence type="ECO:0000313" key="3">
    <source>
        <dbReference type="EMBL" id="AVY95691.1"/>
    </source>
</evidence>
<dbReference type="Pfam" id="PF10145">
    <property type="entry name" value="PhageMin_Tail"/>
    <property type="match status" value="1"/>
</dbReference>
<evidence type="ECO:0000259" key="2">
    <source>
        <dbReference type="Pfam" id="PF10145"/>
    </source>
</evidence>
<evidence type="ECO:0000313" key="4">
    <source>
        <dbReference type="Proteomes" id="UP000244173"/>
    </source>
</evidence>
<dbReference type="OrthoDB" id="8019720at2"/>
<protein>
    <recommendedName>
        <fullName evidence="2">Phage tail tape measure protein domain-containing protein</fullName>
    </recommendedName>
</protein>
<name>A0A2S0PEA4_9NEIS</name>
<gene>
    <name evidence="3" type="ORF">DAI18_17815</name>
</gene>
<dbReference type="RefSeq" id="WP_107890084.1">
    <property type="nucleotide sequence ID" value="NZ_CP028519.1"/>
</dbReference>
<feature type="compositionally biased region" description="Gly residues" evidence="1">
    <location>
        <begin position="574"/>
        <end position="587"/>
    </location>
</feature>
<accession>A0A2S0PEA4</accession>
<dbReference type="AlphaFoldDB" id="A0A2S0PEA4"/>
<feature type="region of interest" description="Disordered" evidence="1">
    <location>
        <begin position="574"/>
        <end position="593"/>
    </location>
</feature>